<dbReference type="Pfam" id="PF01926">
    <property type="entry name" value="MMR_HSR1"/>
    <property type="match status" value="1"/>
</dbReference>
<organism evidence="7">
    <name type="scientific">marine metagenome</name>
    <dbReference type="NCBI Taxonomy" id="408172"/>
    <lineage>
        <taxon>unclassified sequences</taxon>
        <taxon>metagenomes</taxon>
        <taxon>ecological metagenomes</taxon>
    </lineage>
</organism>
<keyword evidence="4" id="KW-0067">ATP-binding</keyword>
<dbReference type="GO" id="GO:0046872">
    <property type="term" value="F:metal ion binding"/>
    <property type="evidence" value="ECO:0007669"/>
    <property type="project" value="UniProtKB-KW"/>
</dbReference>
<proteinExistence type="inferred from homology"/>
<dbReference type="SUPFAM" id="SSF81271">
    <property type="entry name" value="TGS-like"/>
    <property type="match status" value="1"/>
</dbReference>
<dbReference type="InterPro" id="IPR006073">
    <property type="entry name" value="GTP-bd"/>
</dbReference>
<evidence type="ECO:0000256" key="2">
    <source>
        <dbReference type="ARBA" id="ARBA00022723"/>
    </source>
</evidence>
<dbReference type="Gene3D" id="3.40.50.300">
    <property type="entry name" value="P-loop containing nucleotide triphosphate hydrolases"/>
    <property type="match status" value="1"/>
</dbReference>
<evidence type="ECO:0000259" key="6">
    <source>
        <dbReference type="PROSITE" id="PS51880"/>
    </source>
</evidence>
<dbReference type="PRINTS" id="PR00326">
    <property type="entry name" value="GTP1OBG"/>
</dbReference>
<dbReference type="PIRSF" id="PIRSF006641">
    <property type="entry name" value="CHP00092"/>
    <property type="match status" value="1"/>
</dbReference>
<dbReference type="FunFam" id="1.10.150.300:FF:000001">
    <property type="entry name" value="Ribosome-binding ATPase YchF"/>
    <property type="match status" value="1"/>
</dbReference>
<evidence type="ECO:0000259" key="5">
    <source>
        <dbReference type="PROSITE" id="PS51710"/>
    </source>
</evidence>
<dbReference type="Gene3D" id="3.10.20.30">
    <property type="match status" value="1"/>
</dbReference>
<dbReference type="Pfam" id="PF06071">
    <property type="entry name" value="YchF-GTPase_C"/>
    <property type="match status" value="1"/>
</dbReference>
<dbReference type="InterPro" id="IPR004095">
    <property type="entry name" value="TGS"/>
</dbReference>
<dbReference type="SUPFAM" id="SSF52540">
    <property type="entry name" value="P-loop containing nucleoside triphosphate hydrolases"/>
    <property type="match status" value="1"/>
</dbReference>
<dbReference type="GO" id="GO:0016887">
    <property type="term" value="F:ATP hydrolysis activity"/>
    <property type="evidence" value="ECO:0007669"/>
    <property type="project" value="InterPro"/>
</dbReference>
<protein>
    <recommendedName>
        <fullName evidence="8">OBG-type G domain-containing protein</fullName>
    </recommendedName>
</protein>
<evidence type="ECO:0000313" key="7">
    <source>
        <dbReference type="EMBL" id="SVB06393.1"/>
    </source>
</evidence>
<dbReference type="CDD" id="cd01900">
    <property type="entry name" value="YchF"/>
    <property type="match status" value="1"/>
</dbReference>
<dbReference type="GO" id="GO:0005524">
    <property type="term" value="F:ATP binding"/>
    <property type="evidence" value="ECO:0007669"/>
    <property type="project" value="UniProtKB-KW"/>
</dbReference>
<evidence type="ECO:0000256" key="1">
    <source>
        <dbReference type="ARBA" id="ARBA00001946"/>
    </source>
</evidence>
<dbReference type="InterPro" id="IPR013029">
    <property type="entry name" value="YchF_C"/>
</dbReference>
<dbReference type="EMBL" id="UINC01027333">
    <property type="protein sequence ID" value="SVB06393.1"/>
    <property type="molecule type" value="Genomic_DNA"/>
</dbReference>
<name>A0A382AZH4_9ZZZZ</name>
<dbReference type="InterPro" id="IPR012676">
    <property type="entry name" value="TGS-like"/>
</dbReference>
<dbReference type="GO" id="GO:0005737">
    <property type="term" value="C:cytoplasm"/>
    <property type="evidence" value="ECO:0007669"/>
    <property type="project" value="TreeGrafter"/>
</dbReference>
<dbReference type="PROSITE" id="PS51880">
    <property type="entry name" value="TGS"/>
    <property type="match status" value="1"/>
</dbReference>
<dbReference type="InterPro" id="IPR027417">
    <property type="entry name" value="P-loop_NTPase"/>
</dbReference>
<dbReference type="NCBIfam" id="TIGR00092">
    <property type="entry name" value="redox-regulated ATPase YchF"/>
    <property type="match status" value="1"/>
</dbReference>
<dbReference type="PANTHER" id="PTHR23305">
    <property type="entry name" value="OBG GTPASE FAMILY"/>
    <property type="match status" value="1"/>
</dbReference>
<keyword evidence="3" id="KW-0547">Nucleotide-binding</keyword>
<dbReference type="PANTHER" id="PTHR23305:SF18">
    <property type="entry name" value="OBG-TYPE G DOMAIN-CONTAINING PROTEIN"/>
    <property type="match status" value="1"/>
</dbReference>
<sequence>MSLKCGIIGLPNVGKSTLFNALTSAGIEAQNFPFTTIEPNRGIVAVPDERLELISKIISPNSIIPATTEFIDIAGLVKGANEGEGLGNQFLSHIRETQAIVHVIRCFKNDDITHVHGQIDPVVDLEVVETELLLADLETVSKAKLKLERSAKSGDKEAIAQHSRLEIIEEEMNRGILCRNSSFSSENNAYLKDLQLITMKPCIFLANVAETDNNNDLLKRLEDYAENEEVKVLSLCNQIESEVAELDQEERLGILKEMGMNEPGLNRLIRESYEMLNLLTFFTTDAKKLRAWTIKKGSTASQAAGEIHSDFEKGFIKAETISYEDFVKNRGENGARSAGKLRTEGSDYKVKDGDIIHFVFNV</sequence>
<dbReference type="InterPro" id="IPR004396">
    <property type="entry name" value="ATPase_YchF/OLA1"/>
</dbReference>
<feature type="domain" description="OBG-type G" evidence="5">
    <location>
        <begin position="3"/>
        <end position="255"/>
    </location>
</feature>
<feature type="domain" description="TGS" evidence="6">
    <location>
        <begin position="277"/>
        <end position="360"/>
    </location>
</feature>
<dbReference type="InterPro" id="IPR041706">
    <property type="entry name" value="YchF_N"/>
</dbReference>
<dbReference type="InterPro" id="IPR023192">
    <property type="entry name" value="TGS-like_dom_sf"/>
</dbReference>
<reference evidence="7" key="1">
    <citation type="submission" date="2018-05" db="EMBL/GenBank/DDBJ databases">
        <authorList>
            <person name="Lanie J.A."/>
            <person name="Ng W.-L."/>
            <person name="Kazmierczak K.M."/>
            <person name="Andrzejewski T.M."/>
            <person name="Davidsen T.M."/>
            <person name="Wayne K.J."/>
            <person name="Tettelin H."/>
            <person name="Glass J.I."/>
            <person name="Rusch D."/>
            <person name="Podicherti R."/>
            <person name="Tsui H.-C.T."/>
            <person name="Winkler M.E."/>
        </authorList>
    </citation>
    <scope>NUCLEOTIDE SEQUENCE</scope>
</reference>
<evidence type="ECO:0008006" key="8">
    <source>
        <dbReference type="Google" id="ProtNLM"/>
    </source>
</evidence>
<evidence type="ECO:0000256" key="4">
    <source>
        <dbReference type="ARBA" id="ARBA00022840"/>
    </source>
</evidence>
<dbReference type="CDD" id="cd04867">
    <property type="entry name" value="TGS_YchF_OLA1"/>
    <property type="match status" value="1"/>
</dbReference>
<keyword evidence="2" id="KW-0479">Metal-binding</keyword>
<dbReference type="FunFam" id="3.10.20.30:FF:000001">
    <property type="entry name" value="Ribosome-binding ATPase YchF"/>
    <property type="match status" value="1"/>
</dbReference>
<dbReference type="AlphaFoldDB" id="A0A382AZH4"/>
<accession>A0A382AZH4</accession>
<dbReference type="InterPro" id="IPR012675">
    <property type="entry name" value="Beta-grasp_dom_sf"/>
</dbReference>
<dbReference type="PROSITE" id="PS51710">
    <property type="entry name" value="G_OBG"/>
    <property type="match status" value="1"/>
</dbReference>
<dbReference type="Gene3D" id="1.10.150.300">
    <property type="entry name" value="TGS-like domain"/>
    <property type="match status" value="1"/>
</dbReference>
<evidence type="ECO:0000256" key="3">
    <source>
        <dbReference type="ARBA" id="ARBA00022741"/>
    </source>
</evidence>
<comment type="cofactor">
    <cofactor evidence="1">
        <name>Mg(2+)</name>
        <dbReference type="ChEBI" id="CHEBI:18420"/>
    </cofactor>
</comment>
<gene>
    <name evidence="7" type="ORF">METZ01_LOCUS159247</name>
</gene>
<dbReference type="GO" id="GO:0005525">
    <property type="term" value="F:GTP binding"/>
    <property type="evidence" value="ECO:0007669"/>
    <property type="project" value="InterPro"/>
</dbReference>
<dbReference type="HAMAP" id="MF_00944">
    <property type="entry name" value="YchF_OLA1_ATPase"/>
    <property type="match status" value="1"/>
</dbReference>
<dbReference type="InterPro" id="IPR031167">
    <property type="entry name" value="G_OBG"/>
</dbReference>